<keyword evidence="2" id="KW-1185">Reference proteome</keyword>
<evidence type="ECO:0000313" key="2">
    <source>
        <dbReference type="Proteomes" id="UP001500552"/>
    </source>
</evidence>
<dbReference type="SUPFAM" id="SSF52172">
    <property type="entry name" value="CheY-like"/>
    <property type="match status" value="1"/>
</dbReference>
<gene>
    <name evidence="1" type="ORF">GCM10023188_19210</name>
</gene>
<proteinExistence type="predicted"/>
<dbReference type="EMBL" id="BAABHC010000010">
    <property type="protein sequence ID" value="GAA4431554.1"/>
    <property type="molecule type" value="Genomic_DNA"/>
</dbReference>
<sequence>MDLLREGVEAGRLPQLVISDINMPLMGGLTFMRELERQDLLDFGSTWLVLSSSSLLFRNMDRAGVNPKGSYVPKPLTKEKLRSGLGCCHHQRALNLFALL</sequence>
<evidence type="ECO:0000313" key="1">
    <source>
        <dbReference type="EMBL" id="GAA4431554.1"/>
    </source>
</evidence>
<organism evidence="1 2">
    <name type="scientific">Pontibacter saemangeumensis</name>
    <dbReference type="NCBI Taxonomy" id="1084525"/>
    <lineage>
        <taxon>Bacteria</taxon>
        <taxon>Pseudomonadati</taxon>
        <taxon>Bacteroidota</taxon>
        <taxon>Cytophagia</taxon>
        <taxon>Cytophagales</taxon>
        <taxon>Hymenobacteraceae</taxon>
        <taxon>Pontibacter</taxon>
    </lineage>
</organism>
<accession>A0ABP8LNC3</accession>
<dbReference type="Proteomes" id="UP001500552">
    <property type="component" value="Unassembled WGS sequence"/>
</dbReference>
<name>A0ABP8LNC3_9BACT</name>
<dbReference type="InterPro" id="IPR011006">
    <property type="entry name" value="CheY-like_superfamily"/>
</dbReference>
<protein>
    <recommendedName>
        <fullName evidence="3">Response regulator receiver domain-containing protein</fullName>
    </recommendedName>
</protein>
<evidence type="ECO:0008006" key="3">
    <source>
        <dbReference type="Google" id="ProtNLM"/>
    </source>
</evidence>
<dbReference type="Gene3D" id="3.40.50.2300">
    <property type="match status" value="1"/>
</dbReference>
<comment type="caution">
    <text evidence="1">The sequence shown here is derived from an EMBL/GenBank/DDBJ whole genome shotgun (WGS) entry which is preliminary data.</text>
</comment>
<reference evidence="2" key="1">
    <citation type="journal article" date="2019" name="Int. J. Syst. Evol. Microbiol.">
        <title>The Global Catalogue of Microorganisms (GCM) 10K type strain sequencing project: providing services to taxonomists for standard genome sequencing and annotation.</title>
        <authorList>
            <consortium name="The Broad Institute Genomics Platform"/>
            <consortium name="The Broad Institute Genome Sequencing Center for Infectious Disease"/>
            <person name="Wu L."/>
            <person name="Ma J."/>
        </authorList>
    </citation>
    <scope>NUCLEOTIDE SEQUENCE [LARGE SCALE GENOMIC DNA]</scope>
    <source>
        <strain evidence="2">JCM 17926</strain>
    </source>
</reference>